<organism evidence="1 2">
    <name type="scientific">Acinetobacter indicus</name>
    <dbReference type="NCBI Taxonomy" id="756892"/>
    <lineage>
        <taxon>Bacteria</taxon>
        <taxon>Pseudomonadati</taxon>
        <taxon>Pseudomonadota</taxon>
        <taxon>Gammaproteobacteria</taxon>
        <taxon>Moraxellales</taxon>
        <taxon>Moraxellaceae</taxon>
        <taxon>Acinetobacter</taxon>
    </lineage>
</organism>
<gene>
    <name evidence="1" type="ORF">FSC09_05675</name>
</gene>
<reference evidence="1 2" key="1">
    <citation type="submission" date="2019-09" db="EMBL/GenBank/DDBJ databases">
        <title>Non-baumannii Acinetobacter spp. carrying blaNDM-1 isolated in China.</title>
        <authorList>
            <person name="Cui C."/>
            <person name="Chen C."/>
            <person name="Sun J."/>
            <person name="Liu Y."/>
        </authorList>
    </citation>
    <scope>NUCLEOTIDE SEQUENCE [LARGE SCALE GENOMIC DNA]</scope>
    <source>
        <strain evidence="1 2">B18</strain>
    </source>
</reference>
<name>A0A6C0Y148_9GAMM</name>
<dbReference type="AlphaFoldDB" id="A0A6C0Y148"/>
<sequence>MKGYVGAVLLTITGLTACGPHEAEQVQVQPEQYQVASAEQLQQRFSALNRQLEADFQKFKQLESIAFAQQFPLDADNLMTLNQHLVSSTALKPTKAGYCDMMNGYFAEMYRLGHYNLELLDQIQLPQAQQENLKQNFANADNFYDFILNRYTSYRQVQQTMNYGCNLKAALQ</sequence>
<dbReference type="RefSeq" id="WP_163145703.1">
    <property type="nucleotide sequence ID" value="NZ_CP044455.1"/>
</dbReference>
<dbReference type="EMBL" id="CP044455">
    <property type="protein sequence ID" value="QIC69923.1"/>
    <property type="molecule type" value="Genomic_DNA"/>
</dbReference>
<evidence type="ECO:0000313" key="1">
    <source>
        <dbReference type="EMBL" id="QIC69923.1"/>
    </source>
</evidence>
<dbReference type="Proteomes" id="UP000503440">
    <property type="component" value="Chromosome"/>
</dbReference>
<accession>A0A6C0Y148</accession>
<protein>
    <submittedName>
        <fullName evidence="1">Uncharacterized protein</fullName>
    </submittedName>
</protein>
<dbReference type="PROSITE" id="PS51257">
    <property type="entry name" value="PROKAR_LIPOPROTEIN"/>
    <property type="match status" value="1"/>
</dbReference>
<proteinExistence type="predicted"/>
<evidence type="ECO:0000313" key="2">
    <source>
        <dbReference type="Proteomes" id="UP000503440"/>
    </source>
</evidence>